<evidence type="ECO:0000256" key="1">
    <source>
        <dbReference type="SAM" id="MobiDB-lite"/>
    </source>
</evidence>
<dbReference type="EMBL" id="JABFCT010000017">
    <property type="protein sequence ID" value="KAF5869260.1"/>
    <property type="molecule type" value="Genomic_DNA"/>
</dbReference>
<dbReference type="AlphaFoldDB" id="A0A8H6AL43"/>
<dbReference type="RefSeq" id="XP_037188209.1">
    <property type="nucleotide sequence ID" value="XM_037341397.1"/>
</dbReference>
<dbReference type="GeneID" id="59265089"/>
<feature type="region of interest" description="Disordered" evidence="1">
    <location>
        <begin position="301"/>
        <end position="335"/>
    </location>
</feature>
<name>A0A8H6AL43_9HELO</name>
<sequence length="357" mass="40918">MARTVAGREVIASAMKLQIDELEYVIARLIATRDLDIPTIQEKSETMQAEIEARQEEREFTMSRVVAALRILPGYIFRQLFVCIHQDNPVNRQLLVERWEEHFDDLDTEFEGDPFLGDSLALFAYMNAKSSLTLRLIISSMAGNDSSLREYVKRMLLITTEDGSLEIRSFDPFERERSPEMELAPRISRIDRMLLLESSSGPVVDDERSLRDTSSDWDIEEKMFVRDASEDSYMSDTTLLQRNASPDFTEDLDLDGALRNTFPDFSEDSELNDWTPLRDTSSDWDIEETISVRESFVSDDSYVSDTTPLQEESSSDFVEDSELSDGSSLSDTPLRDAYEVTDISGWTDEMEAIFREN</sequence>
<organism evidence="2 3">
    <name type="scientific">Botrytis fragariae</name>
    <dbReference type="NCBI Taxonomy" id="1964551"/>
    <lineage>
        <taxon>Eukaryota</taxon>
        <taxon>Fungi</taxon>
        <taxon>Dikarya</taxon>
        <taxon>Ascomycota</taxon>
        <taxon>Pezizomycotina</taxon>
        <taxon>Leotiomycetes</taxon>
        <taxon>Helotiales</taxon>
        <taxon>Sclerotiniaceae</taxon>
        <taxon>Botrytis</taxon>
    </lineage>
</organism>
<comment type="caution">
    <text evidence="2">The sequence shown here is derived from an EMBL/GenBank/DDBJ whole genome shotgun (WGS) entry which is preliminary data.</text>
</comment>
<accession>A0A8H6AL43</accession>
<keyword evidence="3" id="KW-1185">Reference proteome</keyword>
<feature type="compositionally biased region" description="Acidic residues" evidence="1">
    <location>
        <begin position="313"/>
        <end position="323"/>
    </location>
</feature>
<feature type="compositionally biased region" description="Polar residues" evidence="1">
    <location>
        <begin position="301"/>
        <end position="310"/>
    </location>
</feature>
<protein>
    <submittedName>
        <fullName evidence="2">Uncharacterized protein</fullName>
    </submittedName>
</protein>
<evidence type="ECO:0000313" key="2">
    <source>
        <dbReference type="EMBL" id="KAF5869260.1"/>
    </source>
</evidence>
<dbReference type="Proteomes" id="UP000531561">
    <property type="component" value="Unassembled WGS sequence"/>
</dbReference>
<proteinExistence type="predicted"/>
<dbReference type="OrthoDB" id="3513340at2759"/>
<evidence type="ECO:0000313" key="3">
    <source>
        <dbReference type="Proteomes" id="UP000531561"/>
    </source>
</evidence>
<reference evidence="2 3" key="1">
    <citation type="journal article" date="2020" name="Phytopathology">
        <title>A high-quality genome resource of Botrytis fragariae, a new and rapidly spreading fungal pathogen causing strawberry gray mold in the U.S.A.</title>
        <authorList>
            <person name="Wu Y."/>
            <person name="Saski C.A."/>
            <person name="Schnabel G."/>
            <person name="Xiao S."/>
            <person name="Hu M."/>
        </authorList>
    </citation>
    <scope>NUCLEOTIDE SEQUENCE [LARGE SCALE GENOMIC DNA]</scope>
    <source>
        <strain evidence="2 3">BVB16</strain>
    </source>
</reference>
<gene>
    <name evidence="2" type="ORF">Bfra_011068</name>
</gene>